<evidence type="ECO:0000313" key="3">
    <source>
        <dbReference type="Proteomes" id="UP000765509"/>
    </source>
</evidence>
<evidence type="ECO:0000259" key="1">
    <source>
        <dbReference type="Pfam" id="PF07727"/>
    </source>
</evidence>
<keyword evidence="3" id="KW-1185">Reference proteome</keyword>
<dbReference type="Pfam" id="PF07727">
    <property type="entry name" value="RVT_2"/>
    <property type="match status" value="1"/>
</dbReference>
<protein>
    <recommendedName>
        <fullName evidence="1">Reverse transcriptase Ty1/copia-type domain-containing protein</fullName>
    </recommendedName>
</protein>
<proteinExistence type="predicted"/>
<dbReference type="AlphaFoldDB" id="A0A9Q3BP22"/>
<gene>
    <name evidence="2" type="ORF">O181_008092</name>
</gene>
<sequence>MVDEVNAEEFYATKNSNKPTVPCIKVIGPHHPIMIHSEINDINILTYSRREKTHLKTVDKTPCTYQATLKTPEKHIWLASINRELYLMKKLGVWELVQLQESYKLIGIMWVFKIKNNPSSGISEYKAQLCTRGLYQTQGIDYGKTYAPTRRLKLLRTLIDFSVVHSSKFHQIDIKSAFINAPLSEEVYLKIPQGLDVDKQNYCLKLNKAIHRLKQAPLAWYKCLKDWLISVKLNPLILDPCVIHRKTGPLMRLYLHLDDIGIFGKNVTLFKKQIATRFEMKDLGEEDLNWGKN</sequence>
<dbReference type="InterPro" id="IPR013103">
    <property type="entry name" value="RVT_2"/>
</dbReference>
<accession>A0A9Q3BP22</accession>
<feature type="domain" description="Reverse transcriptase Ty1/copia-type" evidence="1">
    <location>
        <begin position="93"/>
        <end position="285"/>
    </location>
</feature>
<reference evidence="2" key="1">
    <citation type="submission" date="2021-03" db="EMBL/GenBank/DDBJ databases">
        <title>Draft genome sequence of rust myrtle Austropuccinia psidii MF-1, a brazilian biotype.</title>
        <authorList>
            <person name="Quecine M.C."/>
            <person name="Pachon D.M.R."/>
            <person name="Bonatelli M.L."/>
            <person name="Correr F.H."/>
            <person name="Franceschini L.M."/>
            <person name="Leite T.F."/>
            <person name="Margarido G.R.A."/>
            <person name="Almeida C.A."/>
            <person name="Ferrarezi J.A."/>
            <person name="Labate C.A."/>
        </authorList>
    </citation>
    <scope>NUCLEOTIDE SEQUENCE</scope>
    <source>
        <strain evidence="2">MF-1</strain>
    </source>
</reference>
<organism evidence="2 3">
    <name type="scientific">Austropuccinia psidii MF-1</name>
    <dbReference type="NCBI Taxonomy" id="1389203"/>
    <lineage>
        <taxon>Eukaryota</taxon>
        <taxon>Fungi</taxon>
        <taxon>Dikarya</taxon>
        <taxon>Basidiomycota</taxon>
        <taxon>Pucciniomycotina</taxon>
        <taxon>Pucciniomycetes</taxon>
        <taxon>Pucciniales</taxon>
        <taxon>Sphaerophragmiaceae</taxon>
        <taxon>Austropuccinia</taxon>
    </lineage>
</organism>
<dbReference type="Proteomes" id="UP000765509">
    <property type="component" value="Unassembled WGS sequence"/>
</dbReference>
<dbReference type="InterPro" id="IPR043502">
    <property type="entry name" value="DNA/RNA_pol_sf"/>
</dbReference>
<dbReference type="OrthoDB" id="3054497at2759"/>
<dbReference type="EMBL" id="AVOT02001849">
    <property type="protein sequence ID" value="MBW0468377.1"/>
    <property type="molecule type" value="Genomic_DNA"/>
</dbReference>
<evidence type="ECO:0000313" key="2">
    <source>
        <dbReference type="EMBL" id="MBW0468377.1"/>
    </source>
</evidence>
<comment type="caution">
    <text evidence="2">The sequence shown here is derived from an EMBL/GenBank/DDBJ whole genome shotgun (WGS) entry which is preliminary data.</text>
</comment>
<dbReference type="SUPFAM" id="SSF56672">
    <property type="entry name" value="DNA/RNA polymerases"/>
    <property type="match status" value="1"/>
</dbReference>
<name>A0A9Q3BP22_9BASI</name>